<dbReference type="PANTHER" id="PTHR43823:SF3">
    <property type="entry name" value="MULTIDRUG EXPORT PROTEIN MEPA"/>
    <property type="match status" value="1"/>
</dbReference>
<keyword evidence="5" id="KW-1003">Cell membrane</keyword>
<evidence type="ECO:0000256" key="10">
    <source>
        <dbReference type="SAM" id="Phobius"/>
    </source>
</evidence>
<feature type="transmembrane region" description="Helical" evidence="10">
    <location>
        <begin position="326"/>
        <end position="350"/>
    </location>
</feature>
<feature type="transmembrane region" description="Helical" evidence="10">
    <location>
        <begin position="370"/>
        <end position="391"/>
    </location>
</feature>
<feature type="transmembrane region" description="Helical" evidence="10">
    <location>
        <begin position="425"/>
        <end position="446"/>
    </location>
</feature>
<dbReference type="InterPro" id="IPR002528">
    <property type="entry name" value="MATE_fam"/>
</dbReference>
<dbReference type="InterPro" id="IPR048279">
    <property type="entry name" value="MdtK-like"/>
</dbReference>
<evidence type="ECO:0000313" key="11">
    <source>
        <dbReference type="EMBL" id="PST36396.1"/>
    </source>
</evidence>
<accession>A0A2T3FM93</accession>
<evidence type="ECO:0000256" key="2">
    <source>
        <dbReference type="ARBA" id="ARBA00008417"/>
    </source>
</evidence>
<dbReference type="GO" id="GO:0015297">
    <property type="term" value="F:antiporter activity"/>
    <property type="evidence" value="ECO:0007669"/>
    <property type="project" value="InterPro"/>
</dbReference>
<protein>
    <recommendedName>
        <fullName evidence="3">Multidrug export protein MepA</fullName>
    </recommendedName>
</protein>
<dbReference type="PANTHER" id="PTHR43823">
    <property type="entry name" value="SPORULATION PROTEIN YKVU"/>
    <property type="match status" value="1"/>
</dbReference>
<dbReference type="GO" id="GO:0042910">
    <property type="term" value="F:xenobiotic transmembrane transporter activity"/>
    <property type="evidence" value="ECO:0007669"/>
    <property type="project" value="InterPro"/>
</dbReference>
<feature type="transmembrane region" description="Helical" evidence="10">
    <location>
        <begin position="171"/>
        <end position="191"/>
    </location>
</feature>
<dbReference type="RefSeq" id="WP_107001316.1">
    <property type="nucleotide sequence ID" value="NZ_JAQDFZ010000001.1"/>
</dbReference>
<evidence type="ECO:0000256" key="6">
    <source>
        <dbReference type="ARBA" id="ARBA00022692"/>
    </source>
</evidence>
<keyword evidence="4" id="KW-0813">Transport</keyword>
<keyword evidence="6 10" id="KW-0812">Transmembrane</keyword>
<evidence type="ECO:0000256" key="9">
    <source>
        <dbReference type="ARBA" id="ARBA00023251"/>
    </source>
</evidence>
<evidence type="ECO:0000256" key="4">
    <source>
        <dbReference type="ARBA" id="ARBA00022448"/>
    </source>
</evidence>
<feature type="transmembrane region" description="Helical" evidence="10">
    <location>
        <begin position="59"/>
        <end position="81"/>
    </location>
</feature>
<feature type="transmembrane region" description="Helical" evidence="10">
    <location>
        <begin position="398"/>
        <end position="419"/>
    </location>
</feature>
<name>A0A2T3FM93_9CLOT</name>
<dbReference type="EMBL" id="PYLO01000004">
    <property type="protein sequence ID" value="PST36396.1"/>
    <property type="molecule type" value="Genomic_DNA"/>
</dbReference>
<gene>
    <name evidence="11" type="ORF">C7U56_11375</name>
</gene>
<comment type="subcellular location">
    <subcellularLocation>
        <location evidence="1">Cell membrane</location>
        <topology evidence="1">Multi-pass membrane protein</topology>
    </subcellularLocation>
</comment>
<keyword evidence="8 10" id="KW-0472">Membrane</keyword>
<reference evidence="11 12" key="1">
    <citation type="submission" date="2018-03" db="EMBL/GenBank/DDBJ databases">
        <title>Lachnoclostridium SNUG30386 gen.nov., sp.nov., isolated from human faeces.</title>
        <authorList>
            <person name="Seo B."/>
            <person name="Jeon K."/>
            <person name="Ko G."/>
        </authorList>
    </citation>
    <scope>NUCLEOTIDE SEQUENCE [LARGE SCALE GENOMIC DNA]</scope>
    <source>
        <strain evidence="11 12">SNUG30386</strain>
    </source>
</reference>
<evidence type="ECO:0000256" key="8">
    <source>
        <dbReference type="ARBA" id="ARBA00023136"/>
    </source>
</evidence>
<keyword evidence="12" id="KW-1185">Reference proteome</keyword>
<dbReference type="InterPro" id="IPR051327">
    <property type="entry name" value="MATE_MepA_subfamily"/>
</dbReference>
<dbReference type="InterPro" id="IPR045070">
    <property type="entry name" value="MATE_MepA-like"/>
</dbReference>
<feature type="transmembrane region" description="Helical" evidence="10">
    <location>
        <begin position="293"/>
        <end position="314"/>
    </location>
</feature>
<feature type="transmembrane region" description="Helical" evidence="10">
    <location>
        <begin position="237"/>
        <end position="261"/>
    </location>
</feature>
<dbReference type="GO" id="GO:0046677">
    <property type="term" value="P:response to antibiotic"/>
    <property type="evidence" value="ECO:0007669"/>
    <property type="project" value="UniProtKB-KW"/>
</dbReference>
<evidence type="ECO:0000256" key="1">
    <source>
        <dbReference type="ARBA" id="ARBA00004651"/>
    </source>
</evidence>
<dbReference type="GO" id="GO:0005886">
    <property type="term" value="C:plasma membrane"/>
    <property type="evidence" value="ECO:0007669"/>
    <property type="project" value="UniProtKB-SubCell"/>
</dbReference>
<comment type="similarity">
    <text evidence="2">Belongs to the multi antimicrobial extrusion (MATE) (TC 2.A.66.1) family. MepA subfamily.</text>
</comment>
<keyword evidence="7 10" id="KW-1133">Transmembrane helix</keyword>
<dbReference type="Proteomes" id="UP000241048">
    <property type="component" value="Unassembled WGS sequence"/>
</dbReference>
<evidence type="ECO:0000256" key="5">
    <source>
        <dbReference type="ARBA" id="ARBA00022475"/>
    </source>
</evidence>
<sequence>MEQVQKKNILGTEPIGGLLRQFAVPSIIAMLVGALYNIVDQFFIGRSVGELGNAATNVAFPLTISCVALALLFGIGGAASFNLTLGGGDREKALFYIGNAATLLFGSGVILGIVALLCLTPMLHFFGSPDNVLAYAQTYTGITALGFPFLILTNGGGHLVRADGSPRNAMLYNLSGALINTVLDPLFIFGFHMGMAGAALATIIGQIFSGILIIRYLRRYKNGRLTAAHLRPQRTYVSMITSLGAAAFFNQLAMLVVQIVLNKSLTYYGAHSDYGESIPLACAGIITKVNQVFFSIVIGLSQGMQPIASFNYGAKNYARVRQVYGLALRWGFAVSAVSFACFQLIPRPIIGLFGEGSEMYFQFAEKYFRIYLFFTFLNCVQPIASNLFTAIGKPKKGIFLSLTRQILFLLPLIVILPLFIGIDGIMYAGPIADFVAGVVALAMAGVEVRRLRRMESASVHA</sequence>
<feature type="transmembrane region" description="Helical" evidence="10">
    <location>
        <begin position="93"/>
        <end position="126"/>
    </location>
</feature>
<feature type="transmembrane region" description="Helical" evidence="10">
    <location>
        <begin position="197"/>
        <end position="217"/>
    </location>
</feature>
<evidence type="ECO:0000256" key="7">
    <source>
        <dbReference type="ARBA" id="ARBA00022989"/>
    </source>
</evidence>
<proteinExistence type="inferred from homology"/>
<comment type="caution">
    <text evidence="11">The sequence shown here is derived from an EMBL/GenBank/DDBJ whole genome shotgun (WGS) entry which is preliminary data.</text>
</comment>
<organism evidence="11 12">
    <name type="scientific">Clostridium fessum</name>
    <dbReference type="NCBI Taxonomy" id="2126740"/>
    <lineage>
        <taxon>Bacteria</taxon>
        <taxon>Bacillati</taxon>
        <taxon>Bacillota</taxon>
        <taxon>Clostridia</taxon>
        <taxon>Eubacteriales</taxon>
        <taxon>Clostridiaceae</taxon>
        <taxon>Clostridium</taxon>
    </lineage>
</organism>
<feature type="transmembrane region" description="Helical" evidence="10">
    <location>
        <begin position="132"/>
        <end position="151"/>
    </location>
</feature>
<evidence type="ECO:0000313" key="12">
    <source>
        <dbReference type="Proteomes" id="UP000241048"/>
    </source>
</evidence>
<dbReference type="AlphaFoldDB" id="A0A2T3FM93"/>
<evidence type="ECO:0000256" key="3">
    <source>
        <dbReference type="ARBA" id="ARBA00022106"/>
    </source>
</evidence>
<keyword evidence="9" id="KW-0046">Antibiotic resistance</keyword>
<feature type="transmembrane region" description="Helical" evidence="10">
    <location>
        <begin position="21"/>
        <end position="39"/>
    </location>
</feature>
<dbReference type="PIRSF" id="PIRSF006603">
    <property type="entry name" value="DinF"/>
    <property type="match status" value="1"/>
</dbReference>
<dbReference type="Pfam" id="PF01554">
    <property type="entry name" value="MatE"/>
    <property type="match status" value="2"/>
</dbReference>
<dbReference type="CDD" id="cd13143">
    <property type="entry name" value="MATE_MepA_like"/>
    <property type="match status" value="1"/>
</dbReference>